<protein>
    <recommendedName>
        <fullName evidence="5">DUF3800 domain-containing protein</fullName>
    </recommendedName>
</protein>
<proteinExistence type="predicted"/>
<organism evidence="2 3">
    <name type="scientific">Saccharopolyspora antimicrobica</name>
    <dbReference type="NCBI Taxonomy" id="455193"/>
    <lineage>
        <taxon>Bacteria</taxon>
        <taxon>Bacillati</taxon>
        <taxon>Actinomycetota</taxon>
        <taxon>Actinomycetes</taxon>
        <taxon>Pseudonocardiales</taxon>
        <taxon>Pseudonocardiaceae</taxon>
        <taxon>Saccharopolyspora</taxon>
    </lineage>
</organism>
<evidence type="ECO:0000313" key="1">
    <source>
        <dbReference type="EMBL" id="RKT82708.1"/>
    </source>
</evidence>
<keyword evidence="4" id="KW-1185">Reference proteome</keyword>
<evidence type="ECO:0000313" key="2">
    <source>
        <dbReference type="EMBL" id="SFN38341.1"/>
    </source>
</evidence>
<dbReference type="InterPro" id="IPR024524">
    <property type="entry name" value="DUF3800"/>
</dbReference>
<reference evidence="1 4" key="2">
    <citation type="submission" date="2018-10" db="EMBL/GenBank/DDBJ databases">
        <title>Sequencing the genomes of 1000 actinobacteria strains.</title>
        <authorList>
            <person name="Klenk H.-P."/>
        </authorList>
    </citation>
    <scope>NUCLEOTIDE SEQUENCE [LARGE SCALE GENOMIC DNA]</scope>
    <source>
        <strain evidence="1 4">DSM 45119</strain>
    </source>
</reference>
<dbReference type="Pfam" id="PF12686">
    <property type="entry name" value="DUF3800"/>
    <property type="match status" value="1"/>
</dbReference>
<evidence type="ECO:0000313" key="3">
    <source>
        <dbReference type="Proteomes" id="UP000199398"/>
    </source>
</evidence>
<accession>A0A1I4YJT5</accession>
<evidence type="ECO:0008006" key="5">
    <source>
        <dbReference type="Google" id="ProtNLM"/>
    </source>
</evidence>
<dbReference type="EMBL" id="FOUP01000004">
    <property type="protein sequence ID" value="SFN38341.1"/>
    <property type="molecule type" value="Genomic_DNA"/>
</dbReference>
<dbReference type="OrthoDB" id="3199623at2"/>
<gene>
    <name evidence="1" type="ORF">ATL45_0963</name>
    <name evidence="2" type="ORF">SAMN05421805_104179</name>
</gene>
<dbReference type="EMBL" id="RBXX01000002">
    <property type="protein sequence ID" value="RKT82708.1"/>
    <property type="molecule type" value="Genomic_DNA"/>
</dbReference>
<dbReference type="Proteomes" id="UP000199398">
    <property type="component" value="Unassembled WGS sequence"/>
</dbReference>
<reference evidence="2 3" key="1">
    <citation type="submission" date="2016-10" db="EMBL/GenBank/DDBJ databases">
        <authorList>
            <person name="de Groot N.N."/>
        </authorList>
    </citation>
    <scope>NUCLEOTIDE SEQUENCE [LARGE SCALE GENOMIC DNA]</scope>
    <source>
        <strain evidence="2 3">CPCC 201259</strain>
    </source>
</reference>
<dbReference type="Proteomes" id="UP000270697">
    <property type="component" value="Unassembled WGS sequence"/>
</dbReference>
<dbReference type="AlphaFoldDB" id="A0A1I4YJT5"/>
<name>A0A1I4YJT5_9PSEU</name>
<sequence>MYADETGNLAYEGAGQNGNPAYFGIGTVVFEADHGEALFRGLRLRVDVAQSDSHFAKGFHAVNDSTETRTAMFDLISDLAPRFDTTFLYKPNAYQGVRERGEMWLYQYAWELHFKTISQQVTKVGDRLVVIVASFGTRKRAAAARKAWEQVCSEFAPNQREIVFRSWDAPSSFGIQVADYGLWAVQRQLERGNCHWYEQAVKPTLQSCFRPWGPWQ</sequence>
<evidence type="ECO:0000313" key="4">
    <source>
        <dbReference type="Proteomes" id="UP000270697"/>
    </source>
</evidence>
<dbReference type="STRING" id="455193.SAMN05421805_104179"/>